<gene>
    <name evidence="3" type="ORF">SAMN04487954_104292</name>
</gene>
<organism evidence="3 4">
    <name type="scientific">Billgrantia gudaonensis</name>
    <dbReference type="NCBI Taxonomy" id="376427"/>
    <lineage>
        <taxon>Bacteria</taxon>
        <taxon>Pseudomonadati</taxon>
        <taxon>Pseudomonadota</taxon>
        <taxon>Gammaproteobacteria</taxon>
        <taxon>Oceanospirillales</taxon>
        <taxon>Halomonadaceae</taxon>
        <taxon>Billgrantia</taxon>
    </lineage>
</organism>
<evidence type="ECO:0000256" key="2">
    <source>
        <dbReference type="SAM" id="Phobius"/>
    </source>
</evidence>
<feature type="transmembrane region" description="Helical" evidence="2">
    <location>
        <begin position="30"/>
        <end position="49"/>
    </location>
</feature>
<keyword evidence="2" id="KW-0472">Membrane</keyword>
<evidence type="ECO:0000313" key="4">
    <source>
        <dbReference type="Proteomes" id="UP000198525"/>
    </source>
</evidence>
<dbReference type="AlphaFoldDB" id="A0A1G8TFV9"/>
<dbReference type="STRING" id="376427.SAMN04487954_104292"/>
<keyword evidence="2" id="KW-0812">Transmembrane</keyword>
<name>A0A1G8TFV9_9GAMM</name>
<evidence type="ECO:0008006" key="5">
    <source>
        <dbReference type="Google" id="ProtNLM"/>
    </source>
</evidence>
<keyword evidence="4" id="KW-1185">Reference proteome</keyword>
<accession>A0A1G8TFV9</accession>
<evidence type="ECO:0000313" key="3">
    <source>
        <dbReference type="EMBL" id="SDJ40297.1"/>
    </source>
</evidence>
<sequence>MASKSRSADRPRSRADVLERPDYGWIWKPLAALAGIYLVAVVALGMWWSRAPAPFDVERATATQRDAVAASAAETATAPAQRGAVTVATLMTLIDTLLDKPGGYLRNDVAPPGVWLDNMPAWEYGVLIQARELAASLPAMFADEAAGLDAVQAPLRHDSRDWLFPGTERKLAQARDALGDRLAGLAGEATGFAATGEGLALWLDRVAERLDEQSRQLSASVADDEIVSQLDVEAAPEETPWYRVDDVFHEARGTGWALGQLMEGVQRDHADVIAAAGATQRWERLRMLLERTQRRMWSPVVLNGSGFGVFANHSLVMASHLLQARDLARSLADDLAQRRLEADASEEAEGEPASTSGAEVSEPEEGGATASGEDEKDES</sequence>
<dbReference type="InterPro" id="IPR016936">
    <property type="entry name" value="UCP029693"/>
</dbReference>
<protein>
    <recommendedName>
        <fullName evidence="5">DUF2333 domain-containing protein</fullName>
    </recommendedName>
</protein>
<keyword evidence="2" id="KW-1133">Transmembrane helix</keyword>
<dbReference type="Proteomes" id="UP000198525">
    <property type="component" value="Unassembled WGS sequence"/>
</dbReference>
<reference evidence="3 4" key="1">
    <citation type="submission" date="2016-10" db="EMBL/GenBank/DDBJ databases">
        <authorList>
            <person name="de Groot N.N."/>
        </authorList>
    </citation>
    <scope>NUCLEOTIDE SEQUENCE [LARGE SCALE GENOMIC DNA]</scope>
    <source>
        <strain evidence="3 4">CGMCC 1.6133</strain>
    </source>
</reference>
<dbReference type="Pfam" id="PF10095">
    <property type="entry name" value="DUF2333"/>
    <property type="match status" value="1"/>
</dbReference>
<dbReference type="RefSeq" id="WP_089684591.1">
    <property type="nucleotide sequence ID" value="NZ_FNES01000004.1"/>
</dbReference>
<feature type="region of interest" description="Disordered" evidence="1">
    <location>
        <begin position="338"/>
        <end position="379"/>
    </location>
</feature>
<dbReference type="EMBL" id="FNES01000004">
    <property type="protein sequence ID" value="SDJ40297.1"/>
    <property type="molecule type" value="Genomic_DNA"/>
</dbReference>
<evidence type="ECO:0000256" key="1">
    <source>
        <dbReference type="SAM" id="MobiDB-lite"/>
    </source>
</evidence>
<dbReference type="OrthoDB" id="5821246at2"/>
<proteinExistence type="predicted"/>